<name>A0A438NIM8_EXOME</name>
<feature type="compositionally biased region" description="Basic and acidic residues" evidence="1">
    <location>
        <begin position="12"/>
        <end position="24"/>
    </location>
</feature>
<feature type="compositionally biased region" description="Polar residues" evidence="1">
    <location>
        <begin position="665"/>
        <end position="678"/>
    </location>
</feature>
<dbReference type="VEuPathDB" id="FungiDB:PV10_07670"/>
<evidence type="ECO:0000313" key="3">
    <source>
        <dbReference type="EMBL" id="RVX75587.1"/>
    </source>
</evidence>
<feature type="compositionally biased region" description="Low complexity" evidence="1">
    <location>
        <begin position="94"/>
        <end position="113"/>
    </location>
</feature>
<reference evidence="3 4" key="1">
    <citation type="submission" date="2017-03" db="EMBL/GenBank/DDBJ databases">
        <title>Genomes of endolithic fungi from Antarctica.</title>
        <authorList>
            <person name="Coleine C."/>
            <person name="Masonjones S."/>
            <person name="Stajich J.E."/>
        </authorList>
    </citation>
    <scope>NUCLEOTIDE SEQUENCE [LARGE SCALE GENOMIC DNA]</scope>
    <source>
        <strain evidence="3 4">CCFEE 6314</strain>
    </source>
</reference>
<feature type="compositionally biased region" description="Polar residues" evidence="1">
    <location>
        <begin position="1000"/>
        <end position="1009"/>
    </location>
</feature>
<dbReference type="PANTHER" id="PTHR47558">
    <property type="entry name" value="HISTONE DEACETYLASE HOS3"/>
    <property type="match status" value="1"/>
</dbReference>
<gene>
    <name evidence="3" type="ORF">B0A52_00940</name>
</gene>
<dbReference type="PRINTS" id="PR01270">
    <property type="entry name" value="HDASUPER"/>
</dbReference>
<evidence type="ECO:0000313" key="4">
    <source>
        <dbReference type="Proteomes" id="UP000288859"/>
    </source>
</evidence>
<dbReference type="Proteomes" id="UP000288859">
    <property type="component" value="Unassembled WGS sequence"/>
</dbReference>
<dbReference type="AlphaFoldDB" id="A0A438NIM8"/>
<comment type="caution">
    <text evidence="3">The sequence shown here is derived from an EMBL/GenBank/DDBJ whole genome shotgun (WGS) entry which is preliminary data.</text>
</comment>
<protein>
    <recommendedName>
        <fullName evidence="2">Histone deacetylase domain-containing protein</fullName>
    </recommendedName>
</protein>
<dbReference type="InterPro" id="IPR053244">
    <property type="entry name" value="HDAC_HD_type_1"/>
</dbReference>
<feature type="compositionally biased region" description="Basic and acidic residues" evidence="1">
    <location>
        <begin position="1043"/>
        <end position="1057"/>
    </location>
</feature>
<dbReference type="InterPro" id="IPR000286">
    <property type="entry name" value="HDACs"/>
</dbReference>
<dbReference type="FunFam" id="3.40.800.20:FF:000011">
    <property type="entry name" value="Histone deacetylase HOS3"/>
    <property type="match status" value="1"/>
</dbReference>
<dbReference type="InterPro" id="IPR023696">
    <property type="entry name" value="Ureohydrolase_dom_sf"/>
</dbReference>
<dbReference type="InterPro" id="IPR037138">
    <property type="entry name" value="His_deacetylse_dom_sf"/>
</dbReference>
<feature type="compositionally biased region" description="Polar residues" evidence="1">
    <location>
        <begin position="124"/>
        <end position="140"/>
    </location>
</feature>
<evidence type="ECO:0000259" key="2">
    <source>
        <dbReference type="Pfam" id="PF00850"/>
    </source>
</evidence>
<feature type="region of interest" description="Disordered" evidence="1">
    <location>
        <begin position="1"/>
        <end position="145"/>
    </location>
</feature>
<dbReference type="OrthoDB" id="5232919at2759"/>
<feature type="domain" description="Histone deacetylase" evidence="2">
    <location>
        <begin position="259"/>
        <end position="589"/>
    </location>
</feature>
<feature type="compositionally biased region" description="Polar residues" evidence="1">
    <location>
        <begin position="26"/>
        <end position="41"/>
    </location>
</feature>
<feature type="region of interest" description="Disordered" evidence="1">
    <location>
        <begin position="1101"/>
        <end position="1204"/>
    </location>
</feature>
<dbReference type="SUPFAM" id="SSF52768">
    <property type="entry name" value="Arginase/deacetylase"/>
    <property type="match status" value="1"/>
</dbReference>
<dbReference type="InterPro" id="IPR023801">
    <property type="entry name" value="His_deacetylse_dom"/>
</dbReference>
<proteinExistence type="predicted"/>
<dbReference type="GO" id="GO:0010468">
    <property type="term" value="P:regulation of gene expression"/>
    <property type="evidence" value="ECO:0007669"/>
    <property type="project" value="UniProtKB-ARBA"/>
</dbReference>
<sequence length="1204" mass="130915">MDPDIPAPSIESDDHPDRYDKPQKVEATSTTTPRRSHQFTPASIPLPPSSPMRSAYNTPAPKNKSMSSSVSPRPPSRSPSVASSYRGDRQQTPNLNTKRSSSSLSTARGSATTPSRPLPHLQYRRSSSNLNPLSPATNGKSLGINLPERPVLTANSVAKEYFAKELEAHSTLDSPVAVIVHNACYGHRFSRPRSTKNALATIVERPERIHATLLGAATAYVRLGGRHQHGPYMPAPGHEPSKVRDAPFQIRKTDRSIPLNHPAVTYVHGTKWMDELQIMCDAAEAKLAMNGKELVRPIGYGKDENGNALPKLHEGDLYLCSESLAALQGCLGGVCDAVDTVFSPGPTERAFVCIRPPGHHCSSNYPSGFCWLNNVHVGISYAAMNHGLTHAAIIDFDLHHGDGSQNIAWDHNRKVHTAAKNAAAHKKTPIGYYSLHDINSYPCEWGDEEKVRNASLCIENAHGQSIWNVHLEAWKSHQDFWRLYEAKYKVLIEKARNFLKLHSDRLVAAGQQPKAAIFISAGFDASEWEGAGMQRHSVNVPTEFYAKVTADLVALAQESGVGVNGRLISVLEGGYSDRALTSGVLSHLCGMAGGASELGSSLSEADFQKAPATINNWTSDPLESQNRFAPSYQPDWWRLDNLEDLEAAVSGRQPNGARSAPDKTGNFSSPTQASTAKMTENARERHSLSALQARMSLEAQYVPPPPDVDWAIASYELSRVIIPSERQTLSCTYEELNTEAVKARRERQSNIGAAVPTDERMQLRDRRSKAQPQAVNGSRLPSRNENRRTTIAAISELPDPNVPPLPYLNGRPRRRSSDASSILSSFQGMNLSDNRDDNSSVPSGQSAPASSRETSVVPDKNGRAVAVKKTRAPATTKTAPKPRTSPRKTKPTGQPIVGKSSFAKPGLPASAVAPRPGNTSETRQVSNPSQDSGALPRNSDDMDNLTNGLKKITIKLNVPSAEDHAAKEQKQLDDKQKKPRAPRKPLLPKTTKVERPGAAPTTSKTSDLTQVEEPKPVKPAGQQITSIESVKPSPGTILTSTPDEVKPDTSPVIKEDPDLYNSEMALHSESQQQPHTVEPPFAESHNVAQSNIFRTEPVPSVTTFSTGQLPPQRVTNSNNVTSTIIDNQADRPTSTLSQRPSSSDTFRPMSAGSSTPTRRSKADLPVFTSTSSIPFGSAYPLQDEQAKSSEQSSIWDIPETPKHT</sequence>
<dbReference type="EMBL" id="NAJM01000002">
    <property type="protein sequence ID" value="RVX75587.1"/>
    <property type="molecule type" value="Genomic_DNA"/>
</dbReference>
<dbReference type="PANTHER" id="PTHR47558:SF1">
    <property type="entry name" value="HISTONE DEACETYLASE HOS3"/>
    <property type="match status" value="1"/>
</dbReference>
<feature type="compositionally biased region" description="Polar residues" evidence="1">
    <location>
        <begin position="917"/>
        <end position="932"/>
    </location>
</feature>
<feature type="compositionally biased region" description="Polar residues" evidence="1">
    <location>
        <begin position="1101"/>
        <end position="1157"/>
    </location>
</feature>
<dbReference type="GO" id="GO:0004407">
    <property type="term" value="F:histone deacetylase activity"/>
    <property type="evidence" value="ECO:0007669"/>
    <property type="project" value="TreeGrafter"/>
</dbReference>
<feature type="region of interest" description="Disordered" evidence="1">
    <location>
        <begin position="744"/>
        <end position="1082"/>
    </location>
</feature>
<feature type="region of interest" description="Disordered" evidence="1">
    <location>
        <begin position="651"/>
        <end position="687"/>
    </location>
</feature>
<feature type="compositionally biased region" description="Polar residues" evidence="1">
    <location>
        <begin position="839"/>
        <end position="854"/>
    </location>
</feature>
<feature type="compositionally biased region" description="Basic and acidic residues" evidence="1">
    <location>
        <begin position="961"/>
        <end position="976"/>
    </location>
</feature>
<accession>A0A438NIM8</accession>
<evidence type="ECO:0000256" key="1">
    <source>
        <dbReference type="SAM" id="MobiDB-lite"/>
    </source>
</evidence>
<feature type="compositionally biased region" description="Polar residues" evidence="1">
    <location>
        <begin position="770"/>
        <end position="781"/>
    </location>
</feature>
<dbReference type="Gene3D" id="3.40.800.20">
    <property type="entry name" value="Histone deacetylase domain"/>
    <property type="match status" value="1"/>
</dbReference>
<feature type="compositionally biased region" description="Low complexity" evidence="1">
    <location>
        <begin position="872"/>
        <end position="882"/>
    </location>
</feature>
<dbReference type="CDD" id="cd09998">
    <property type="entry name" value="HDAC_Hos3"/>
    <property type="match status" value="1"/>
</dbReference>
<dbReference type="Pfam" id="PF00850">
    <property type="entry name" value="Hist_deacetyl"/>
    <property type="match status" value="1"/>
</dbReference>
<organism evidence="3 4">
    <name type="scientific">Exophiala mesophila</name>
    <name type="common">Black yeast-like fungus</name>
    <dbReference type="NCBI Taxonomy" id="212818"/>
    <lineage>
        <taxon>Eukaryota</taxon>
        <taxon>Fungi</taxon>
        <taxon>Dikarya</taxon>
        <taxon>Ascomycota</taxon>
        <taxon>Pezizomycotina</taxon>
        <taxon>Eurotiomycetes</taxon>
        <taxon>Chaetothyriomycetidae</taxon>
        <taxon>Chaetothyriales</taxon>
        <taxon>Herpotrichiellaceae</taxon>
        <taxon>Exophiala</taxon>
    </lineage>
</organism>
<dbReference type="GO" id="GO:0005634">
    <property type="term" value="C:nucleus"/>
    <property type="evidence" value="ECO:0007669"/>
    <property type="project" value="TreeGrafter"/>
</dbReference>